<comment type="caution">
    <text evidence="2">The sequence shown here is derived from an EMBL/GenBank/DDBJ whole genome shotgun (WGS) entry which is preliminary data.</text>
</comment>
<accession>A0ABR9D9M3</accession>
<gene>
    <name evidence="2" type="ORF">IE877_22500</name>
</gene>
<dbReference type="RefSeq" id="WP_192376838.1">
    <property type="nucleotide sequence ID" value="NZ_JACXSS010000001.1"/>
</dbReference>
<proteinExistence type="predicted"/>
<protein>
    <submittedName>
        <fullName evidence="2">Uncharacterized protein</fullName>
    </submittedName>
</protein>
<keyword evidence="1" id="KW-0812">Transmembrane</keyword>
<evidence type="ECO:0000313" key="3">
    <source>
        <dbReference type="Proteomes" id="UP000652176"/>
    </source>
</evidence>
<keyword evidence="3" id="KW-1185">Reference proteome</keyword>
<keyword evidence="1" id="KW-0472">Membrane</keyword>
<evidence type="ECO:0000313" key="2">
    <source>
        <dbReference type="EMBL" id="MBD9358612.1"/>
    </source>
</evidence>
<keyword evidence="1" id="KW-1133">Transmembrane helix</keyword>
<dbReference type="EMBL" id="JACXSS010000001">
    <property type="protein sequence ID" value="MBD9358612.1"/>
    <property type="molecule type" value="Genomic_DNA"/>
</dbReference>
<feature type="transmembrane region" description="Helical" evidence="1">
    <location>
        <begin position="12"/>
        <end position="31"/>
    </location>
</feature>
<feature type="transmembrane region" description="Helical" evidence="1">
    <location>
        <begin position="43"/>
        <end position="64"/>
    </location>
</feature>
<dbReference type="Proteomes" id="UP000652176">
    <property type="component" value="Unassembled WGS sequence"/>
</dbReference>
<sequence length="187" mass="20682">MNNQYKDEIKLFIWVSIGMSVVAVFCLIYSIDISDGLPKWGIFSTLAVISLGGTSIGGFLGFLFGIPKTSQVSDAVPGNDGNPKFLHNTNLEQISDWLTKIIIGITLTEIDKIGDRLWIFSEMASKLIVPENSPLKYSIESLPVFVFFLIICSGMTGFFGGYFTSKFVLHRALQALQVNGDENNQQE</sequence>
<organism evidence="2 3">
    <name type="scientific">Methylomonas albis</name>
    <dbReference type="NCBI Taxonomy" id="1854563"/>
    <lineage>
        <taxon>Bacteria</taxon>
        <taxon>Pseudomonadati</taxon>
        <taxon>Pseudomonadota</taxon>
        <taxon>Gammaproteobacteria</taxon>
        <taxon>Methylococcales</taxon>
        <taxon>Methylococcaceae</taxon>
        <taxon>Methylomonas</taxon>
    </lineage>
</organism>
<reference evidence="2 3" key="1">
    <citation type="submission" date="2020-09" db="EMBL/GenBank/DDBJ databases">
        <title>Methylomonas albis sp. nov. and Methylomonas fluvii sp. nov.: Two cold-adapted methanotrophs from the River Elbe and an amended description of Methylovulum psychrotolerans strain Eb1.</title>
        <authorList>
            <person name="Bussmann I.K."/>
            <person name="Klings K.-W."/>
            <person name="Warnstedt J."/>
            <person name="Hoppert M."/>
            <person name="Saborowski A."/>
            <person name="Horn F."/>
            <person name="Liebner S."/>
        </authorList>
    </citation>
    <scope>NUCLEOTIDE SEQUENCE [LARGE SCALE GENOMIC DNA]</scope>
    <source>
        <strain evidence="2 3">EbA</strain>
    </source>
</reference>
<evidence type="ECO:0000256" key="1">
    <source>
        <dbReference type="SAM" id="Phobius"/>
    </source>
</evidence>
<name>A0ABR9D9M3_9GAMM</name>
<feature type="transmembrane region" description="Helical" evidence="1">
    <location>
        <begin position="142"/>
        <end position="163"/>
    </location>
</feature>